<sequence length="35" mass="3872">MRLAKQKEITIFIIGHVTKEGAIAGPKILEHIVDT</sequence>
<comment type="caution">
    <text evidence="1">The sequence shown here is derived from an EMBL/GenBank/DDBJ whole genome shotgun (WGS) entry which is preliminary data.</text>
</comment>
<accession>A0A0F9BQ19</accession>
<feature type="non-terminal residue" evidence="1">
    <location>
        <position position="35"/>
    </location>
</feature>
<proteinExistence type="predicted"/>
<evidence type="ECO:0008006" key="2">
    <source>
        <dbReference type="Google" id="ProtNLM"/>
    </source>
</evidence>
<protein>
    <recommendedName>
        <fullName evidence="2">DNA repair protein RadA</fullName>
    </recommendedName>
</protein>
<reference evidence="1" key="1">
    <citation type="journal article" date="2015" name="Nature">
        <title>Complex archaea that bridge the gap between prokaryotes and eukaryotes.</title>
        <authorList>
            <person name="Spang A."/>
            <person name="Saw J.H."/>
            <person name="Jorgensen S.L."/>
            <person name="Zaremba-Niedzwiedzka K."/>
            <person name="Martijn J."/>
            <person name="Lind A.E."/>
            <person name="van Eijk R."/>
            <person name="Schleper C."/>
            <person name="Guy L."/>
            <person name="Ettema T.J."/>
        </authorList>
    </citation>
    <scope>NUCLEOTIDE SEQUENCE</scope>
</reference>
<dbReference type="AlphaFoldDB" id="A0A0F9BQ19"/>
<organism evidence="1">
    <name type="scientific">marine sediment metagenome</name>
    <dbReference type="NCBI Taxonomy" id="412755"/>
    <lineage>
        <taxon>unclassified sequences</taxon>
        <taxon>metagenomes</taxon>
        <taxon>ecological metagenomes</taxon>
    </lineage>
</organism>
<evidence type="ECO:0000313" key="1">
    <source>
        <dbReference type="EMBL" id="KKK92639.1"/>
    </source>
</evidence>
<gene>
    <name evidence="1" type="ORF">LCGC14_2700930</name>
</gene>
<name>A0A0F9BQ19_9ZZZZ</name>
<dbReference type="EMBL" id="LAZR01048128">
    <property type="protein sequence ID" value="KKK92639.1"/>
    <property type="molecule type" value="Genomic_DNA"/>
</dbReference>